<feature type="compositionally biased region" description="Polar residues" evidence="4">
    <location>
        <begin position="1"/>
        <end position="28"/>
    </location>
</feature>
<keyword evidence="2" id="KW-0645">Protease</keyword>
<dbReference type="Proteomes" id="UP000326060">
    <property type="component" value="Unassembled WGS sequence"/>
</dbReference>
<dbReference type="InterPro" id="IPR051201">
    <property type="entry name" value="Chloro_Bact_Ser_Proteases"/>
</dbReference>
<dbReference type="SUPFAM" id="SSF50494">
    <property type="entry name" value="Trypsin-like serine proteases"/>
    <property type="match status" value="1"/>
</dbReference>
<dbReference type="GO" id="GO:0004252">
    <property type="term" value="F:serine-type endopeptidase activity"/>
    <property type="evidence" value="ECO:0007669"/>
    <property type="project" value="InterPro"/>
</dbReference>
<feature type="compositionally biased region" description="Gly residues" evidence="4">
    <location>
        <begin position="679"/>
        <end position="694"/>
    </location>
</feature>
<dbReference type="RefSeq" id="WP_150394195.1">
    <property type="nucleotide sequence ID" value="NZ_RZJP01000002.1"/>
</dbReference>
<dbReference type="InterPro" id="IPR043504">
    <property type="entry name" value="Peptidase_S1_PA_chymotrypsin"/>
</dbReference>
<evidence type="ECO:0000313" key="6">
    <source>
        <dbReference type="EMBL" id="KAA8816530.1"/>
    </source>
</evidence>
<feature type="compositionally biased region" description="Low complexity" evidence="4">
    <location>
        <begin position="57"/>
        <end position="86"/>
    </location>
</feature>
<feature type="compositionally biased region" description="Polar residues" evidence="4">
    <location>
        <begin position="267"/>
        <end position="278"/>
    </location>
</feature>
<evidence type="ECO:0000256" key="4">
    <source>
        <dbReference type="SAM" id="MobiDB-lite"/>
    </source>
</evidence>
<feature type="region of interest" description="Disordered" evidence="4">
    <location>
        <begin position="320"/>
        <end position="342"/>
    </location>
</feature>
<dbReference type="AlphaFoldDB" id="A0A5M9ZCW3"/>
<dbReference type="PROSITE" id="PS50106">
    <property type="entry name" value="PDZ"/>
    <property type="match status" value="1"/>
</dbReference>
<dbReference type="InterPro" id="IPR001478">
    <property type="entry name" value="PDZ"/>
</dbReference>
<comment type="caution">
    <text evidence="6">The sequence shown here is derived from an EMBL/GenBank/DDBJ whole genome shotgun (WGS) entry which is preliminary data.</text>
</comment>
<dbReference type="Pfam" id="PF13180">
    <property type="entry name" value="PDZ_2"/>
    <property type="match status" value="1"/>
</dbReference>
<proteinExistence type="inferred from homology"/>
<protein>
    <submittedName>
        <fullName evidence="6">PDZ domain-containing protein</fullName>
    </submittedName>
</protein>
<gene>
    <name evidence="6" type="ORF">EMB92_06415</name>
</gene>
<dbReference type="GO" id="GO:0006508">
    <property type="term" value="P:proteolysis"/>
    <property type="evidence" value="ECO:0007669"/>
    <property type="project" value="UniProtKB-KW"/>
</dbReference>
<feature type="region of interest" description="Disordered" evidence="4">
    <location>
        <begin position="652"/>
        <end position="706"/>
    </location>
</feature>
<dbReference type="InterPro" id="IPR036034">
    <property type="entry name" value="PDZ_sf"/>
</dbReference>
<dbReference type="InterPro" id="IPR009003">
    <property type="entry name" value="Peptidase_S1_PA"/>
</dbReference>
<dbReference type="SMART" id="SM00228">
    <property type="entry name" value="PDZ"/>
    <property type="match status" value="1"/>
</dbReference>
<dbReference type="Pfam" id="PF13365">
    <property type="entry name" value="Trypsin_2"/>
    <property type="match status" value="1"/>
</dbReference>
<organism evidence="6 7">
    <name type="scientific">Bifidobacterium callitrichos</name>
    <dbReference type="NCBI Taxonomy" id="762209"/>
    <lineage>
        <taxon>Bacteria</taxon>
        <taxon>Bacillati</taxon>
        <taxon>Actinomycetota</taxon>
        <taxon>Actinomycetes</taxon>
        <taxon>Bifidobacteriales</taxon>
        <taxon>Bifidobacteriaceae</taxon>
        <taxon>Bifidobacterium</taxon>
    </lineage>
</organism>
<dbReference type="InterPro" id="IPR001940">
    <property type="entry name" value="Peptidase_S1C"/>
</dbReference>
<dbReference type="Gene3D" id="2.30.42.10">
    <property type="match status" value="1"/>
</dbReference>
<evidence type="ECO:0000259" key="5">
    <source>
        <dbReference type="PROSITE" id="PS50106"/>
    </source>
</evidence>
<evidence type="ECO:0000256" key="2">
    <source>
        <dbReference type="ARBA" id="ARBA00022670"/>
    </source>
</evidence>
<feature type="compositionally biased region" description="Low complexity" evidence="4">
    <location>
        <begin position="102"/>
        <end position="139"/>
    </location>
</feature>
<comment type="similarity">
    <text evidence="1">Belongs to the peptidase S1C family.</text>
</comment>
<feature type="compositionally biased region" description="Low complexity" evidence="4">
    <location>
        <begin position="327"/>
        <end position="340"/>
    </location>
</feature>
<dbReference type="PANTHER" id="PTHR43343">
    <property type="entry name" value="PEPTIDASE S12"/>
    <property type="match status" value="1"/>
</dbReference>
<evidence type="ECO:0000256" key="1">
    <source>
        <dbReference type="ARBA" id="ARBA00010541"/>
    </source>
</evidence>
<evidence type="ECO:0000313" key="7">
    <source>
        <dbReference type="Proteomes" id="UP000326060"/>
    </source>
</evidence>
<name>A0A5M9ZCW3_9BIFI</name>
<dbReference type="EMBL" id="RZJP01000002">
    <property type="protein sequence ID" value="KAA8816530.1"/>
    <property type="molecule type" value="Genomic_DNA"/>
</dbReference>
<dbReference type="Gene3D" id="2.40.10.10">
    <property type="entry name" value="Trypsin-like serine proteases"/>
    <property type="match status" value="2"/>
</dbReference>
<feature type="region of interest" description="Disordered" evidence="4">
    <location>
        <begin position="1"/>
        <end position="278"/>
    </location>
</feature>
<evidence type="ECO:0000256" key="3">
    <source>
        <dbReference type="ARBA" id="ARBA00022801"/>
    </source>
</evidence>
<dbReference type="PRINTS" id="PR00834">
    <property type="entry name" value="PROTEASES2C"/>
</dbReference>
<feature type="compositionally biased region" description="Low complexity" evidence="4">
    <location>
        <begin position="158"/>
        <end position="200"/>
    </location>
</feature>
<accession>A0A5M9ZCW3</accession>
<sequence>MADEQNNWAPQGDQNAQPQRDTQETQHIPTPAGADSVKAAGEQPTETISPVAREQGAADSAFGTTGAAAGNGAAVSGANAAGASNGELKPDYASAAGEQTVVSSRPVSAASAASSASASRQTPTAQPTPTSTSSAEQPAYGQYRPAPEYGAYGPVPTAAQQQGGQAQAGQANGQPGPFGAAAGQNGQNGQNPQGQPQYGQRSGSIFGNSNPFASNNPFASPNQGAGNGANGNGGNGSGNPFGGFPPFGGNGNNNGNGGQPGDPNQPIDPNQFNQPGAKSSNGVGRLVVTGVVAALVSAALCLGVGYAAITSGAVRVATTSSLTNVDSSKSSSGSATAKTGEAPDWQAVAKQVSGSVVAIQTQLSNGTAKGSGAILDKDGHIVTNNHVISGAQKIQVTLSNGQMYSAQIVGTDTTTDLAVIKLDNPPSDLKTVTFADSDELAVGENIMAVGNPLGYDDTATTGIVSALNRPVTVMDDNNNDIVTNAVQIDAAINPGNSGGPTFNAAGQVIGINSSIASTSSSSSSSSAGSIGIGFAIPSNLVKRVADEIIKNGSVKHVALGITITSDTVEADGVTRAGAKITKGATGSAVVSGSPADKAGLKEGDTIVAFNGNAVGSNASLLGFVRAAALGDKATLTIVRGGKTMDVDVTLDQQEQSVNGSNRSESSNGSNGSGNSQNNGGNGYGNGSDGSGNSDGGSDSFGFPFGW</sequence>
<dbReference type="PANTHER" id="PTHR43343:SF3">
    <property type="entry name" value="PROTEASE DO-LIKE 8, CHLOROPLASTIC"/>
    <property type="match status" value="1"/>
</dbReference>
<reference evidence="6 7" key="1">
    <citation type="journal article" date="2019" name="Syst. Appl. Microbiol.">
        <title>Characterization of Bifidobacterium species in feaces of the Egyptian fruit bat: Description of B. vespertilionis sp. nov. and B. rousetti sp. nov.</title>
        <authorList>
            <person name="Modesto M."/>
            <person name="Satti M."/>
            <person name="Watanabe K."/>
            <person name="Puglisi E."/>
            <person name="Morelli L."/>
            <person name="Huang C.-H."/>
            <person name="Liou J.-S."/>
            <person name="Miyashita M."/>
            <person name="Tamura T."/>
            <person name="Saito S."/>
            <person name="Mori K."/>
            <person name="Huang L."/>
            <person name="Sciavilla P."/>
            <person name="Sandri C."/>
            <person name="Spiezio C."/>
            <person name="Vitali F."/>
            <person name="Cavalieri D."/>
            <person name="Perpetuini G."/>
            <person name="Tofalo R."/>
            <person name="Bonetti A."/>
            <person name="Arita M."/>
            <person name="Mattarelli P."/>
        </authorList>
    </citation>
    <scope>NUCLEOTIDE SEQUENCE [LARGE SCALE GENOMIC DNA]</scope>
    <source>
        <strain evidence="6 7">RST27</strain>
    </source>
</reference>
<feature type="compositionally biased region" description="Low complexity" evidence="4">
    <location>
        <begin position="656"/>
        <end position="678"/>
    </location>
</feature>
<feature type="compositionally biased region" description="Polar residues" evidence="4">
    <location>
        <begin position="201"/>
        <end position="218"/>
    </location>
</feature>
<feature type="domain" description="PDZ" evidence="5">
    <location>
        <begin position="543"/>
        <end position="614"/>
    </location>
</feature>
<dbReference type="SUPFAM" id="SSF50156">
    <property type="entry name" value="PDZ domain-like"/>
    <property type="match status" value="1"/>
</dbReference>
<keyword evidence="3" id="KW-0378">Hydrolase</keyword>
<feature type="compositionally biased region" description="Gly residues" evidence="4">
    <location>
        <begin position="225"/>
        <end position="260"/>
    </location>
</feature>